<evidence type="ECO:0000256" key="5">
    <source>
        <dbReference type="ARBA" id="ARBA00022605"/>
    </source>
</evidence>
<dbReference type="InterPro" id="IPR005856">
    <property type="entry name" value="Cys_synth"/>
</dbReference>
<dbReference type="PANTHER" id="PTHR10314">
    <property type="entry name" value="CYSTATHIONINE BETA-SYNTHASE"/>
    <property type="match status" value="1"/>
</dbReference>
<dbReference type="Proteomes" id="UP000002359">
    <property type="component" value="Chromosome"/>
</dbReference>
<dbReference type="HOGENOM" id="CLU_021018_1_0_9"/>
<dbReference type="CDD" id="cd01561">
    <property type="entry name" value="CBS_like"/>
    <property type="match status" value="1"/>
</dbReference>
<accession>D5AG87</accession>
<keyword evidence="8 12" id="KW-0198">Cysteine biosynthesis</keyword>
<dbReference type="GO" id="GO:0016829">
    <property type="term" value="F:lyase activity"/>
    <property type="evidence" value="ECO:0007669"/>
    <property type="project" value="UniProtKB-KW"/>
</dbReference>
<evidence type="ECO:0000256" key="6">
    <source>
        <dbReference type="ARBA" id="ARBA00022679"/>
    </source>
</evidence>
<evidence type="ECO:0000256" key="4">
    <source>
        <dbReference type="ARBA" id="ARBA00012681"/>
    </source>
</evidence>
<dbReference type="GO" id="GO:0006535">
    <property type="term" value="P:cysteine biosynthetic process from serine"/>
    <property type="evidence" value="ECO:0007669"/>
    <property type="project" value="UniProtKB-UniRule"/>
</dbReference>
<dbReference type="KEGG" id="ssw:SSGZ1_0387"/>
<dbReference type="Pfam" id="PF00291">
    <property type="entry name" value="PALP"/>
    <property type="match status" value="1"/>
</dbReference>
<keyword evidence="6 12" id="KW-0808">Transferase</keyword>
<dbReference type="AlphaFoldDB" id="D5AG87"/>
<dbReference type="InterPro" id="IPR036052">
    <property type="entry name" value="TrpB-like_PALP_sf"/>
</dbReference>
<dbReference type="Gene3D" id="3.40.50.1100">
    <property type="match status" value="2"/>
</dbReference>
<feature type="binding site" evidence="10">
    <location>
        <position position="90"/>
    </location>
    <ligand>
        <name>pyridoxal 5'-phosphate</name>
        <dbReference type="ChEBI" id="CHEBI:597326"/>
    </ligand>
</feature>
<evidence type="ECO:0000256" key="9">
    <source>
        <dbReference type="ARBA" id="ARBA00047931"/>
    </source>
</evidence>
<keyword evidence="7 10" id="KW-0663">Pyridoxal phosphate</keyword>
<feature type="domain" description="Tryptophan synthase beta chain-like PALP" evidence="13">
    <location>
        <begin position="23"/>
        <end position="309"/>
    </location>
</feature>
<evidence type="ECO:0000256" key="10">
    <source>
        <dbReference type="PIRSR" id="PIRSR605856-50"/>
    </source>
</evidence>
<dbReference type="NCBIfam" id="TIGR01136">
    <property type="entry name" value="cysKM"/>
    <property type="match status" value="1"/>
</dbReference>
<evidence type="ECO:0000256" key="3">
    <source>
        <dbReference type="ARBA" id="ARBA00007103"/>
    </source>
</evidence>
<dbReference type="InterPro" id="IPR005859">
    <property type="entry name" value="CysK"/>
</dbReference>
<gene>
    <name evidence="14" type="ordered locus">SSGZ1_0387</name>
</gene>
<keyword evidence="5 12" id="KW-0028">Amino-acid biosynthesis</keyword>
<evidence type="ECO:0000256" key="1">
    <source>
        <dbReference type="ARBA" id="ARBA00001933"/>
    </source>
</evidence>
<feature type="binding site" evidence="10">
    <location>
        <position position="282"/>
    </location>
    <ligand>
        <name>pyridoxal 5'-phosphate</name>
        <dbReference type="ChEBI" id="CHEBI:597326"/>
    </ligand>
</feature>
<dbReference type="InterPro" id="IPR001926">
    <property type="entry name" value="TrpB-like_PALP"/>
</dbReference>
<evidence type="ECO:0000256" key="12">
    <source>
        <dbReference type="RuleBase" id="RU003985"/>
    </source>
</evidence>
<dbReference type="InterPro" id="IPR050214">
    <property type="entry name" value="Cys_Synth/Cystath_Beta-Synth"/>
</dbReference>
<reference evidence="14 15" key="1">
    <citation type="journal article" date="2009" name="J. Infect. Dis.">
        <title>Clinical, experimental, and genomic differences between intermediately pathogenic, highly pathogenic, and epidemic Streptococcus suis.</title>
        <authorList>
            <person name="Ye C."/>
            <person name="Zheng H."/>
            <person name="Zhang J."/>
            <person name="Jing H."/>
            <person name="Wang L."/>
            <person name="Xiong Y."/>
            <person name="Wang W."/>
            <person name="Zhou Z."/>
            <person name="Sun Q."/>
            <person name="Luo X."/>
            <person name="Du H."/>
            <person name="Gottschalk M."/>
            <person name="Xu J."/>
        </authorList>
    </citation>
    <scope>NUCLEOTIDE SEQUENCE [LARGE SCALE GENOMIC DNA]</scope>
    <source>
        <strain evidence="14 15">GZ1</strain>
    </source>
</reference>
<dbReference type="NCBIfam" id="TIGR01139">
    <property type="entry name" value="cysK"/>
    <property type="match status" value="1"/>
</dbReference>
<dbReference type="FunFam" id="3.40.50.1100:FF:000006">
    <property type="entry name" value="Cysteine synthase"/>
    <property type="match status" value="1"/>
</dbReference>
<evidence type="ECO:0000313" key="14">
    <source>
        <dbReference type="EMBL" id="ADE30852.1"/>
    </source>
</evidence>
<comment type="similarity">
    <text evidence="3 12">Belongs to the cysteine synthase/cystathionine beta-synthase family.</text>
</comment>
<dbReference type="GO" id="GO:0004124">
    <property type="term" value="F:cysteine synthase activity"/>
    <property type="evidence" value="ECO:0007669"/>
    <property type="project" value="UniProtKB-UniRule"/>
</dbReference>
<dbReference type="EC" id="2.5.1.47" evidence="4 12"/>
<comment type="pathway">
    <text evidence="2">Amino-acid biosynthesis; L-cysteine biosynthesis; L-cysteine from L-serine: step 2/2.</text>
</comment>
<dbReference type="SMR" id="D5AG87"/>
<dbReference type="PROSITE" id="PS00901">
    <property type="entry name" value="CYS_SYNTHASE"/>
    <property type="match status" value="1"/>
</dbReference>
<evidence type="ECO:0000313" key="15">
    <source>
        <dbReference type="Proteomes" id="UP000002359"/>
    </source>
</evidence>
<evidence type="ECO:0000256" key="2">
    <source>
        <dbReference type="ARBA" id="ARBA00004962"/>
    </source>
</evidence>
<name>D5AG87_STRGZ</name>
<evidence type="ECO:0000256" key="8">
    <source>
        <dbReference type="ARBA" id="ARBA00023192"/>
    </source>
</evidence>
<dbReference type="EMBL" id="CP000837">
    <property type="protein sequence ID" value="ADE30852.1"/>
    <property type="molecule type" value="Genomic_DNA"/>
</dbReference>
<evidence type="ECO:0000256" key="7">
    <source>
        <dbReference type="ARBA" id="ARBA00022898"/>
    </source>
</evidence>
<evidence type="ECO:0000256" key="11">
    <source>
        <dbReference type="PIRSR" id="PIRSR605856-51"/>
    </source>
</evidence>
<comment type="catalytic activity">
    <reaction evidence="9 12">
        <text>O-acetyl-L-serine + hydrogen sulfide = L-cysteine + acetate</text>
        <dbReference type="Rhea" id="RHEA:14829"/>
        <dbReference type="ChEBI" id="CHEBI:29919"/>
        <dbReference type="ChEBI" id="CHEBI:30089"/>
        <dbReference type="ChEBI" id="CHEBI:35235"/>
        <dbReference type="ChEBI" id="CHEBI:58340"/>
        <dbReference type="EC" id="2.5.1.47"/>
    </reaction>
</comment>
<keyword evidence="14" id="KW-0456">Lyase</keyword>
<dbReference type="UniPathway" id="UPA00136">
    <property type="reaction ID" value="UER00200"/>
</dbReference>
<proteinExistence type="inferred from homology"/>
<protein>
    <recommendedName>
        <fullName evidence="4 12">Cysteine synthase</fullName>
        <ecNumber evidence="4 12">2.5.1.47</ecNumber>
    </recommendedName>
</protein>
<dbReference type="PATRIC" id="fig|423211.3.peg.386"/>
<organism evidence="14 15">
    <name type="scientific">Streptococcus suis (strain GZ1)</name>
    <dbReference type="NCBI Taxonomy" id="423211"/>
    <lineage>
        <taxon>Bacteria</taxon>
        <taxon>Bacillati</taxon>
        <taxon>Bacillota</taxon>
        <taxon>Bacilli</taxon>
        <taxon>Lactobacillales</taxon>
        <taxon>Streptococcaceae</taxon>
        <taxon>Streptococcus</taxon>
    </lineage>
</organism>
<dbReference type="SUPFAM" id="SSF53686">
    <property type="entry name" value="Tryptophan synthase beta subunit-like PLP-dependent enzymes"/>
    <property type="match status" value="1"/>
</dbReference>
<feature type="modified residue" description="N6-(pyridoxal phosphate)lysine" evidence="11">
    <location>
        <position position="60"/>
    </location>
</feature>
<feature type="binding site" evidence="10">
    <location>
        <begin position="194"/>
        <end position="198"/>
    </location>
    <ligand>
        <name>pyridoxal 5'-phosphate</name>
        <dbReference type="ChEBI" id="CHEBI:597326"/>
    </ligand>
</feature>
<comment type="cofactor">
    <cofactor evidence="1 10 12">
        <name>pyridoxal 5'-phosphate</name>
        <dbReference type="ChEBI" id="CHEBI:597326"/>
    </cofactor>
</comment>
<evidence type="ECO:0000259" key="13">
    <source>
        <dbReference type="Pfam" id="PF00291"/>
    </source>
</evidence>
<dbReference type="InterPro" id="IPR001216">
    <property type="entry name" value="P-phosphate_BS"/>
</dbReference>
<sequence length="324" mass="34189">MTFYYIMYNNIIWRCHMAIYQNITQLVGKTPVIKLNNIVPEGAAEVYVKLEAFNPGSSVKDRIALAMIEDAEKAGTIKPGDTIVEPTSGNTGIGLAWVGAAKGYNVIIVMPETMSVERRKIIQAYGAELVLTPGSEGMKGAIAKAKEIAEEKNGWVPFQFANPSNPKVHEDTTGQEILEDFGTTGLDAFVSGVGTGGTVSGVSHVLKTANPDIAIYAVEADESAVLSGEAPGPHKIQGISAGFIPDTLDTSAYDGIIRVKSDDALATGRAIGGKEGFLVGISSGAAIHAAIEVAKELGTGKKVLAILPDNGERYLSTALYEFND</sequence>